<dbReference type="SUPFAM" id="SSF82708">
    <property type="entry name" value="R3H domain"/>
    <property type="match status" value="1"/>
</dbReference>
<dbReference type="GO" id="GO:0003676">
    <property type="term" value="F:nucleic acid binding"/>
    <property type="evidence" value="ECO:0007669"/>
    <property type="project" value="InterPro"/>
</dbReference>
<gene>
    <name evidence="3" type="ORF">PDIGIT_LOCUS10257</name>
</gene>
<dbReference type="Pfam" id="PF13902">
    <property type="entry name" value="R3H-assoc"/>
    <property type="match status" value="1"/>
</dbReference>
<name>A0A9W4UK49_9PLEO</name>
<dbReference type="OrthoDB" id="10256743at2759"/>
<evidence type="ECO:0000256" key="1">
    <source>
        <dbReference type="SAM" id="MobiDB-lite"/>
    </source>
</evidence>
<dbReference type="InterPro" id="IPR025952">
    <property type="entry name" value="R3H-assoc_dom"/>
</dbReference>
<dbReference type="AlphaFoldDB" id="A0A9W4UK49"/>
<evidence type="ECO:0000313" key="3">
    <source>
        <dbReference type="EMBL" id="CAI6337149.1"/>
    </source>
</evidence>
<comment type="caution">
    <text evidence="3">The sequence shown here is derived from an EMBL/GenBank/DDBJ whole genome shotgun (WGS) entry which is preliminary data.</text>
</comment>
<sequence>MAIHSPEHTAEAQPIDIESWTEQATAALTTVAISAPEPAEAPAATALQIPLDDATTTTSVRFSERPAAASTAAKQGGQYKRQEPFRRDSQKRREALLKGKEGSRRRTRWENDRLMNNPWVEPPEPHDWEVRPTHPVHNVPYYLAPLWDAGLKRQSAERKKAAEQAKAASKTVAKKPTSPGIVPKELREKLKRSRAAKGLLMDLESEVRKFVAEWEEQEHEAEKEGLPSDVDSEDDEIVFVGRSGGMSDQPPSSPLAASTSSLVDVKSSHTKRELMLFETPAEDLGGSFGRWLVHHIGVYYGLKTWSVTVGDPARREAYIGVKEQQQRMKTGQVALYKPMPMPLYGLV</sequence>
<feature type="domain" description="R3H-associated N-terminal" evidence="2">
    <location>
        <begin position="83"/>
        <end position="192"/>
    </location>
</feature>
<protein>
    <recommendedName>
        <fullName evidence="2">R3H-associated N-terminal domain-containing protein</fullName>
    </recommendedName>
</protein>
<feature type="compositionally biased region" description="Basic and acidic residues" evidence="1">
    <location>
        <begin position="80"/>
        <end position="108"/>
    </location>
</feature>
<feature type="region of interest" description="Disordered" evidence="1">
    <location>
        <begin position="57"/>
        <end position="108"/>
    </location>
</feature>
<reference evidence="3" key="1">
    <citation type="submission" date="2023-01" db="EMBL/GenBank/DDBJ databases">
        <authorList>
            <person name="Van Ghelder C."/>
            <person name="Rancurel C."/>
        </authorList>
    </citation>
    <scope>NUCLEOTIDE SEQUENCE</scope>
    <source>
        <strain evidence="3">CNCM I-4278</strain>
    </source>
</reference>
<dbReference type="InterPro" id="IPR036867">
    <property type="entry name" value="R3H_dom_sf"/>
</dbReference>
<evidence type="ECO:0000313" key="4">
    <source>
        <dbReference type="Proteomes" id="UP001152607"/>
    </source>
</evidence>
<feature type="region of interest" description="Disordered" evidence="1">
    <location>
        <begin position="155"/>
        <end position="181"/>
    </location>
</feature>
<dbReference type="Proteomes" id="UP001152607">
    <property type="component" value="Unassembled WGS sequence"/>
</dbReference>
<organism evidence="3 4">
    <name type="scientific">Periconia digitata</name>
    <dbReference type="NCBI Taxonomy" id="1303443"/>
    <lineage>
        <taxon>Eukaryota</taxon>
        <taxon>Fungi</taxon>
        <taxon>Dikarya</taxon>
        <taxon>Ascomycota</taxon>
        <taxon>Pezizomycotina</taxon>
        <taxon>Dothideomycetes</taxon>
        <taxon>Pleosporomycetidae</taxon>
        <taxon>Pleosporales</taxon>
        <taxon>Massarineae</taxon>
        <taxon>Periconiaceae</taxon>
        <taxon>Periconia</taxon>
    </lineage>
</organism>
<dbReference type="EMBL" id="CAOQHR010000007">
    <property type="protein sequence ID" value="CAI6337149.1"/>
    <property type="molecule type" value="Genomic_DNA"/>
</dbReference>
<accession>A0A9W4UK49</accession>
<proteinExistence type="predicted"/>
<evidence type="ECO:0000259" key="2">
    <source>
        <dbReference type="Pfam" id="PF13902"/>
    </source>
</evidence>
<keyword evidence="4" id="KW-1185">Reference proteome</keyword>